<dbReference type="EMBL" id="CP036298">
    <property type="protein sequence ID" value="QDV28088.1"/>
    <property type="molecule type" value="Genomic_DNA"/>
</dbReference>
<dbReference type="AlphaFoldDB" id="A0A518GHN9"/>
<evidence type="ECO:0000256" key="2">
    <source>
        <dbReference type="RuleBase" id="RU003750"/>
    </source>
</evidence>
<protein>
    <submittedName>
        <fullName evidence="4">Inner membrane protein YnjF</fullName>
    </submittedName>
</protein>
<evidence type="ECO:0000313" key="4">
    <source>
        <dbReference type="EMBL" id="QDV28088.1"/>
    </source>
</evidence>
<dbReference type="Pfam" id="PF01066">
    <property type="entry name" value="CDP-OH_P_transf"/>
    <property type="match status" value="1"/>
</dbReference>
<organism evidence="4 5">
    <name type="scientific">Aureliella helgolandensis</name>
    <dbReference type="NCBI Taxonomy" id="2527968"/>
    <lineage>
        <taxon>Bacteria</taxon>
        <taxon>Pseudomonadati</taxon>
        <taxon>Planctomycetota</taxon>
        <taxon>Planctomycetia</taxon>
        <taxon>Pirellulales</taxon>
        <taxon>Pirellulaceae</taxon>
        <taxon>Aureliella</taxon>
    </lineage>
</organism>
<gene>
    <name evidence="4" type="primary">ynjF</name>
    <name evidence="4" type="ORF">Q31a_64810</name>
</gene>
<keyword evidence="5" id="KW-1185">Reference proteome</keyword>
<dbReference type="GO" id="GO:0008654">
    <property type="term" value="P:phospholipid biosynthetic process"/>
    <property type="evidence" value="ECO:0007669"/>
    <property type="project" value="InterPro"/>
</dbReference>
<proteinExistence type="inferred from homology"/>
<evidence type="ECO:0000256" key="1">
    <source>
        <dbReference type="ARBA" id="ARBA00022679"/>
    </source>
</evidence>
<dbReference type="PROSITE" id="PS00379">
    <property type="entry name" value="CDP_ALCOHOL_P_TRANSF"/>
    <property type="match status" value="1"/>
</dbReference>
<dbReference type="InterPro" id="IPR048254">
    <property type="entry name" value="CDP_ALCOHOL_P_TRANSF_CS"/>
</dbReference>
<keyword evidence="3" id="KW-0812">Transmembrane</keyword>
<evidence type="ECO:0000256" key="3">
    <source>
        <dbReference type="SAM" id="Phobius"/>
    </source>
</evidence>
<feature type="transmembrane region" description="Helical" evidence="3">
    <location>
        <begin position="37"/>
        <end position="58"/>
    </location>
</feature>
<accession>A0A518GHN9</accession>
<dbReference type="OrthoDB" id="262379at2"/>
<keyword evidence="1 2" id="KW-0808">Transferase</keyword>
<reference evidence="4 5" key="1">
    <citation type="submission" date="2019-02" db="EMBL/GenBank/DDBJ databases">
        <title>Deep-cultivation of Planctomycetes and their phenomic and genomic characterization uncovers novel biology.</title>
        <authorList>
            <person name="Wiegand S."/>
            <person name="Jogler M."/>
            <person name="Boedeker C."/>
            <person name="Pinto D."/>
            <person name="Vollmers J."/>
            <person name="Rivas-Marin E."/>
            <person name="Kohn T."/>
            <person name="Peeters S.H."/>
            <person name="Heuer A."/>
            <person name="Rast P."/>
            <person name="Oberbeckmann S."/>
            <person name="Bunk B."/>
            <person name="Jeske O."/>
            <person name="Meyerdierks A."/>
            <person name="Storesund J.E."/>
            <person name="Kallscheuer N."/>
            <person name="Luecker S."/>
            <person name="Lage O.M."/>
            <person name="Pohl T."/>
            <person name="Merkel B.J."/>
            <person name="Hornburger P."/>
            <person name="Mueller R.-W."/>
            <person name="Bruemmer F."/>
            <person name="Labrenz M."/>
            <person name="Spormann A.M."/>
            <person name="Op den Camp H."/>
            <person name="Overmann J."/>
            <person name="Amann R."/>
            <person name="Jetten M.S.M."/>
            <person name="Mascher T."/>
            <person name="Medema M.H."/>
            <person name="Devos D.P."/>
            <person name="Kaster A.-K."/>
            <person name="Ovreas L."/>
            <person name="Rohde M."/>
            <person name="Galperin M.Y."/>
            <person name="Jogler C."/>
        </authorList>
    </citation>
    <scope>NUCLEOTIDE SEQUENCE [LARGE SCALE GENOMIC DNA]</scope>
    <source>
        <strain evidence="4 5">Q31a</strain>
    </source>
</reference>
<dbReference type="Proteomes" id="UP000318017">
    <property type="component" value="Chromosome"/>
</dbReference>
<dbReference type="InterPro" id="IPR043130">
    <property type="entry name" value="CDP-OH_PTrfase_TM_dom"/>
</dbReference>
<dbReference type="InterPro" id="IPR000462">
    <property type="entry name" value="CDP-OH_P_trans"/>
</dbReference>
<evidence type="ECO:0000313" key="5">
    <source>
        <dbReference type="Proteomes" id="UP000318017"/>
    </source>
</evidence>
<feature type="transmembrane region" description="Helical" evidence="3">
    <location>
        <begin position="180"/>
        <end position="200"/>
    </location>
</feature>
<name>A0A518GHN9_9BACT</name>
<keyword evidence="3" id="KW-1133">Transmembrane helix</keyword>
<sequence>MRSDCYSSGERGWMLFGQQLRARWLAPLLLQLTQRRVTADGITLLAGVIGLCFVPLWLMHYRSAALVCLAIHTLLDGLDGPLARFQHAAGPRGSFTDTLTDQLVISAVTMAWMIGSPTPLNISMGALYIFVYALVVFMAMVRNALDIPYSWLLRPRFFVYTALALDCCLAGPATGYLTTWVMLLCNLVLALKAATGFLRLRSRLPDSHLSNATLRDWP</sequence>
<dbReference type="Gene3D" id="1.20.120.1760">
    <property type="match status" value="1"/>
</dbReference>
<dbReference type="GO" id="GO:0016020">
    <property type="term" value="C:membrane"/>
    <property type="evidence" value="ECO:0007669"/>
    <property type="project" value="InterPro"/>
</dbReference>
<dbReference type="GO" id="GO:0016780">
    <property type="term" value="F:phosphotransferase activity, for other substituted phosphate groups"/>
    <property type="evidence" value="ECO:0007669"/>
    <property type="project" value="InterPro"/>
</dbReference>
<comment type="similarity">
    <text evidence="2">Belongs to the CDP-alcohol phosphatidyltransferase class-I family.</text>
</comment>
<keyword evidence="3" id="KW-0472">Membrane</keyword>
<dbReference type="RefSeq" id="WP_145086488.1">
    <property type="nucleotide sequence ID" value="NZ_CP036298.1"/>
</dbReference>
<dbReference type="KEGG" id="ahel:Q31a_64810"/>
<feature type="transmembrane region" description="Helical" evidence="3">
    <location>
        <begin position="126"/>
        <end position="145"/>
    </location>
</feature>